<evidence type="ECO:0000313" key="9">
    <source>
        <dbReference type="Proteomes" id="UP001230268"/>
    </source>
</evidence>
<evidence type="ECO:0000256" key="6">
    <source>
        <dbReference type="SAM" id="MobiDB-lite"/>
    </source>
</evidence>
<comment type="subcellular location">
    <subcellularLocation>
        <location evidence="1">Nucleus</location>
    </subcellularLocation>
</comment>
<dbReference type="GO" id="GO:0005739">
    <property type="term" value="C:mitochondrion"/>
    <property type="evidence" value="ECO:0007669"/>
    <property type="project" value="TreeGrafter"/>
</dbReference>
<dbReference type="InterPro" id="IPR016197">
    <property type="entry name" value="Chromo-like_dom_sf"/>
</dbReference>
<dbReference type="Proteomes" id="UP001230268">
    <property type="component" value="Unassembled WGS sequence"/>
</dbReference>
<dbReference type="Pfam" id="PF00385">
    <property type="entry name" value="Chromo"/>
    <property type="match status" value="1"/>
</dbReference>
<dbReference type="InterPro" id="IPR023779">
    <property type="entry name" value="Chromodomain_CS"/>
</dbReference>
<organism evidence="8 9">
    <name type="scientific">Babesia gibsoni</name>
    <dbReference type="NCBI Taxonomy" id="33632"/>
    <lineage>
        <taxon>Eukaryota</taxon>
        <taxon>Sar</taxon>
        <taxon>Alveolata</taxon>
        <taxon>Apicomplexa</taxon>
        <taxon>Aconoidasida</taxon>
        <taxon>Piroplasmida</taxon>
        <taxon>Babesiidae</taxon>
        <taxon>Babesia</taxon>
    </lineage>
</organism>
<evidence type="ECO:0000256" key="2">
    <source>
        <dbReference type="ARBA" id="ARBA00010322"/>
    </source>
</evidence>
<comment type="caution">
    <text evidence="8">The sequence shown here is derived from an EMBL/GenBank/DDBJ whole genome shotgun (WGS) entry which is preliminary data.</text>
</comment>
<dbReference type="InterPro" id="IPR023780">
    <property type="entry name" value="Chromo_domain"/>
</dbReference>
<evidence type="ECO:0000256" key="1">
    <source>
        <dbReference type="ARBA" id="ARBA00004123"/>
    </source>
</evidence>
<dbReference type="PRINTS" id="PR00504">
    <property type="entry name" value="CHROMODOMAIN"/>
</dbReference>
<proteinExistence type="inferred from homology"/>
<keyword evidence="4" id="KW-0067">ATP-binding</keyword>
<feature type="domain" description="Chromo" evidence="7">
    <location>
        <begin position="183"/>
        <end position="218"/>
    </location>
</feature>
<feature type="compositionally biased region" description="Acidic residues" evidence="6">
    <location>
        <begin position="8"/>
        <end position="23"/>
    </location>
</feature>
<dbReference type="Pfam" id="PF03969">
    <property type="entry name" value="AFG1_ATPase"/>
    <property type="match status" value="1"/>
</dbReference>
<accession>A0AAD8PGC0</accession>
<dbReference type="GO" id="GO:0005524">
    <property type="term" value="F:ATP binding"/>
    <property type="evidence" value="ECO:0007669"/>
    <property type="project" value="UniProtKB-KW"/>
</dbReference>
<keyword evidence="3" id="KW-0547">Nucleotide-binding</keyword>
<dbReference type="InterPro" id="IPR005654">
    <property type="entry name" value="ATPase_AFG1-like"/>
</dbReference>
<protein>
    <submittedName>
        <fullName evidence="8">ATPase</fullName>
    </submittedName>
</protein>
<dbReference type="NCBIfam" id="NF040713">
    <property type="entry name" value="ZapE"/>
    <property type="match status" value="1"/>
</dbReference>
<keyword evidence="5" id="KW-0539">Nucleus</keyword>
<dbReference type="SUPFAM" id="SSF52540">
    <property type="entry name" value="P-loop containing nucleoside triphosphate hydrolases"/>
    <property type="match status" value="1"/>
</dbReference>
<dbReference type="GO" id="GO:0005634">
    <property type="term" value="C:nucleus"/>
    <property type="evidence" value="ECO:0007669"/>
    <property type="project" value="UniProtKB-SubCell"/>
</dbReference>
<feature type="region of interest" description="Disordered" evidence="6">
    <location>
        <begin position="74"/>
        <end position="170"/>
    </location>
</feature>
<dbReference type="PANTHER" id="PTHR12169:SF6">
    <property type="entry name" value="AFG1-LIKE ATPASE"/>
    <property type="match status" value="1"/>
</dbReference>
<evidence type="ECO:0000256" key="3">
    <source>
        <dbReference type="ARBA" id="ARBA00022741"/>
    </source>
</evidence>
<gene>
    <name evidence="8" type="ORF">BgAZ_107320</name>
</gene>
<feature type="compositionally biased region" description="Polar residues" evidence="6">
    <location>
        <begin position="103"/>
        <end position="116"/>
    </location>
</feature>
<dbReference type="Gene3D" id="3.40.50.300">
    <property type="entry name" value="P-loop containing nucleotide triphosphate hydrolases"/>
    <property type="match status" value="1"/>
</dbReference>
<feature type="compositionally biased region" description="Low complexity" evidence="6">
    <location>
        <begin position="82"/>
        <end position="98"/>
    </location>
</feature>
<dbReference type="InterPro" id="IPR027417">
    <property type="entry name" value="P-loop_NTPase"/>
</dbReference>
<feature type="region of interest" description="Disordered" evidence="6">
    <location>
        <begin position="1"/>
        <end position="23"/>
    </location>
</feature>
<dbReference type="PROSITE" id="PS00598">
    <property type="entry name" value="CHROMO_1"/>
    <property type="match status" value="1"/>
</dbReference>
<evidence type="ECO:0000256" key="4">
    <source>
        <dbReference type="ARBA" id="ARBA00022840"/>
    </source>
</evidence>
<name>A0AAD8PGC0_BABGI</name>
<dbReference type="EMBL" id="JAVEPI010000001">
    <property type="protein sequence ID" value="KAK1444826.1"/>
    <property type="molecule type" value="Genomic_DNA"/>
</dbReference>
<evidence type="ECO:0000256" key="5">
    <source>
        <dbReference type="ARBA" id="ARBA00023242"/>
    </source>
</evidence>
<evidence type="ECO:0000259" key="7">
    <source>
        <dbReference type="PROSITE" id="PS50013"/>
    </source>
</evidence>
<feature type="domain" description="Chromo" evidence="7">
    <location>
        <begin position="20"/>
        <end position="82"/>
    </location>
</feature>
<dbReference type="SMART" id="SM00298">
    <property type="entry name" value="CHROMO"/>
    <property type="match status" value="2"/>
</dbReference>
<keyword evidence="9" id="KW-1185">Reference proteome</keyword>
<dbReference type="AlphaFoldDB" id="A0AAD8PGC0"/>
<dbReference type="Gene3D" id="2.40.50.40">
    <property type="match status" value="2"/>
</dbReference>
<evidence type="ECO:0000313" key="8">
    <source>
        <dbReference type="EMBL" id="KAK1444826.1"/>
    </source>
</evidence>
<dbReference type="CDD" id="cd00024">
    <property type="entry name" value="CD_CSD"/>
    <property type="match status" value="1"/>
</dbReference>
<dbReference type="InterPro" id="IPR017984">
    <property type="entry name" value="Chromo_dom_subgr"/>
</dbReference>
<dbReference type="GO" id="GO:0016887">
    <property type="term" value="F:ATP hydrolysis activity"/>
    <property type="evidence" value="ECO:0007669"/>
    <property type="project" value="InterPro"/>
</dbReference>
<dbReference type="PANTHER" id="PTHR12169">
    <property type="entry name" value="ATPASE N2B"/>
    <property type="match status" value="1"/>
</dbReference>
<comment type="similarity">
    <text evidence="2">Belongs to the AFG1 ATPase family.</text>
</comment>
<reference evidence="8" key="1">
    <citation type="submission" date="2023-08" db="EMBL/GenBank/DDBJ databases">
        <title>Draft sequence of the Babesia gibsoni genome.</title>
        <authorList>
            <person name="Yamagishi J.Y."/>
            <person name="Xuan X.X."/>
        </authorList>
    </citation>
    <scope>NUCLEOTIDE SEQUENCE</scope>
    <source>
        <strain evidence="8">Azabu</strain>
    </source>
</reference>
<sequence length="916" mass="104240">MKQKKDDDVESEPQTEEEEYEVEDIVDIKLVKNKPKYLVKWKGFPDSENTWEPEANLTNLPAFAEKMKALKEQRLEARVGDSSKGSKSSSGSSSARNDGSSKHSGSSPQDTVTSNSKKQKKTENVGSSAVEKSKPIIVQPASEAVKSSTEDKSRSKGGSSGASGKTADVKDTIQTAVEPEEAVEVEDLLDYKPRFKKDYFLVRWKGDWEDSWEPRHNLLIVGDLMNKMIDLKMSYLHIYGPSEMEQETFVTVQSIRISGAATLSAVVVEMSRDAETRTLLPLQEVRRRWPQQLLDFLLSRLRLRASGDSVGDRTTSGASKHMSLVVDISGPRKHELRDCVEKIRKIVSTSQQQKPAFPRVEFSHIPRKRWRVTYLKSRFKHRKAIRHYVFERYSYRVAFYSPFDVAPAVNCVLSSLCGGLRASCSFAWQFGSVPSPSDCQKEDVVVSRLERQISAKEPIYPEKEFDAPKVKKGWLSSLLEGKKEPAHRGLYIHGGVGQGKTVLMDMFYKKIESPKMRMHFHEFIIKVQQELHKHKTESKGDLMEVVAKRVMGDIRMLCLDEFFVNHISDAMILKPLFEKLFNMGVTVICTSNRPPDDLYLNGLNRERFLPFIPLLKANCDIFHLQAKDFRQGYNFTNASEAIDKVYFCESGDQEEPFLSEFRKRCTGEIVEDAVVKVSELRKVIVPLSDGKQAFFRFSNLCGSSVVSGETQTKMEISLGTEAFIAIANTFHTIWISQVPQFDASNETDGRLRSFILLIDVLYEMNTKVYISSHIPMLKLFGVVGIVKVAEEFNKKWTNKYKSFEKSHNSLPEKFSKEEFIKLAMDLGMSKGASNLLFEAMIPPDNAELGTQRIFDICENHTNLLNGLPATSSSLYRFDSKDESILENEFVCFRTMSRLFHMSSGNYHEAHRMRYLE</sequence>
<dbReference type="PROSITE" id="PS50013">
    <property type="entry name" value="CHROMO_2"/>
    <property type="match status" value="2"/>
</dbReference>
<dbReference type="SUPFAM" id="SSF54160">
    <property type="entry name" value="Chromo domain-like"/>
    <property type="match status" value="2"/>
</dbReference>
<dbReference type="InterPro" id="IPR000953">
    <property type="entry name" value="Chromo/chromo_shadow_dom"/>
</dbReference>